<evidence type="ECO:0000313" key="1">
    <source>
        <dbReference type="EMBL" id="MPM65891.1"/>
    </source>
</evidence>
<reference evidence="1" key="1">
    <citation type="submission" date="2019-08" db="EMBL/GenBank/DDBJ databases">
        <authorList>
            <person name="Kucharzyk K."/>
            <person name="Murdoch R.W."/>
            <person name="Higgins S."/>
            <person name="Loffler F."/>
        </authorList>
    </citation>
    <scope>NUCLEOTIDE SEQUENCE</scope>
</reference>
<organism evidence="1">
    <name type="scientific">bioreactor metagenome</name>
    <dbReference type="NCBI Taxonomy" id="1076179"/>
    <lineage>
        <taxon>unclassified sequences</taxon>
        <taxon>metagenomes</taxon>
        <taxon>ecological metagenomes</taxon>
    </lineage>
</organism>
<protein>
    <submittedName>
        <fullName evidence="1">Uncharacterized protein</fullName>
    </submittedName>
</protein>
<name>A0A645BMV9_9ZZZZ</name>
<dbReference type="AlphaFoldDB" id="A0A645BMV9"/>
<comment type="caution">
    <text evidence="1">The sequence shown here is derived from an EMBL/GenBank/DDBJ whole genome shotgun (WGS) entry which is preliminary data.</text>
</comment>
<dbReference type="EMBL" id="VSSQ01020773">
    <property type="protein sequence ID" value="MPM65891.1"/>
    <property type="molecule type" value="Genomic_DNA"/>
</dbReference>
<sequence>MFGKREVYGHTLPLVVSFKAASDFIAAVKNTVCSGASYEAQHILAAGQGAV</sequence>
<accession>A0A645BMV9</accession>
<proteinExistence type="predicted"/>
<gene>
    <name evidence="1" type="ORF">SDC9_112795</name>
</gene>